<keyword evidence="3" id="KW-1185">Reference proteome</keyword>
<gene>
    <name evidence="2" type="ORF">N0A02_33115</name>
</gene>
<dbReference type="Pfam" id="PF05016">
    <property type="entry name" value="ParE_toxin"/>
    <property type="match status" value="1"/>
</dbReference>
<name>A0ABV1LYD5_9BURK</name>
<keyword evidence="1" id="KW-1277">Toxin-antitoxin system</keyword>
<dbReference type="Proteomes" id="UP001469089">
    <property type="component" value="Unassembled WGS sequence"/>
</dbReference>
<keyword evidence="2" id="KW-0614">Plasmid</keyword>
<geneLocation type="plasmid" evidence="2">
    <name>pl1</name>
</geneLocation>
<dbReference type="InterPro" id="IPR007712">
    <property type="entry name" value="RelE/ParE_toxin"/>
</dbReference>
<comment type="caution">
    <text evidence="2">The sequence shown here is derived from an EMBL/GenBank/DDBJ whole genome shotgun (WGS) entry which is preliminary data.</text>
</comment>
<proteinExistence type="predicted"/>
<protein>
    <submittedName>
        <fullName evidence="2">Type II toxin-antitoxin system RelE/ParE family toxin</fullName>
    </submittedName>
</protein>
<evidence type="ECO:0000256" key="1">
    <source>
        <dbReference type="ARBA" id="ARBA00022649"/>
    </source>
</evidence>
<reference evidence="2 3" key="1">
    <citation type="journal article" date="2024" name="Chem. Sci.">
        <title>Discovery of a lagriamide polyketide by integrated genome mining, isotopic labeling, and untargeted metabolomics.</title>
        <authorList>
            <person name="Fergusson C.H."/>
            <person name="Saulog J."/>
            <person name="Paulo B.S."/>
            <person name="Wilson D.M."/>
            <person name="Liu D.Y."/>
            <person name="Morehouse N.J."/>
            <person name="Waterworth S."/>
            <person name="Barkei J."/>
            <person name="Gray C.A."/>
            <person name="Kwan J.C."/>
            <person name="Eustaquio A.S."/>
            <person name="Linington R.G."/>
        </authorList>
    </citation>
    <scope>NUCLEOTIDE SEQUENCE [LARGE SCALE GENOMIC DNA]</scope>
    <source>
        <strain evidence="2 3">RL17-338-BIF-B</strain>
    </source>
</reference>
<accession>A0ABV1LYD5</accession>
<dbReference type="RefSeq" id="WP_349545903.1">
    <property type="nucleotide sequence ID" value="NZ_JAOALG010000003.1"/>
</dbReference>
<dbReference type="Gene3D" id="3.30.2310.20">
    <property type="entry name" value="RelE-like"/>
    <property type="match status" value="1"/>
</dbReference>
<dbReference type="EMBL" id="JAOALG010000003">
    <property type="protein sequence ID" value="MEQ5844304.1"/>
    <property type="molecule type" value="Genomic_DNA"/>
</dbReference>
<sequence>MSATRLRVVFSPEARDQLADLELTIAAAGMPQTAERYVDAIITFCEQLERFPARGVPRDDLLAGLRVTHYKGRAIIAYRVAGDRVAILGVYYGGQDYEAGFTEAPAD</sequence>
<evidence type="ECO:0000313" key="2">
    <source>
        <dbReference type="EMBL" id="MEQ5844304.1"/>
    </source>
</evidence>
<dbReference type="InterPro" id="IPR035093">
    <property type="entry name" value="RelE/ParE_toxin_dom_sf"/>
</dbReference>
<evidence type="ECO:0000313" key="3">
    <source>
        <dbReference type="Proteomes" id="UP001469089"/>
    </source>
</evidence>
<organism evidence="2 3">
    <name type="scientific">Paraburkholderia acidicola</name>
    <dbReference type="NCBI Taxonomy" id="1912599"/>
    <lineage>
        <taxon>Bacteria</taxon>
        <taxon>Pseudomonadati</taxon>
        <taxon>Pseudomonadota</taxon>
        <taxon>Betaproteobacteria</taxon>
        <taxon>Burkholderiales</taxon>
        <taxon>Burkholderiaceae</taxon>
        <taxon>Paraburkholderia</taxon>
    </lineage>
</organism>